<feature type="domain" description="Rod shape-determining protein MreC beta-barrel core" evidence="7">
    <location>
        <begin position="122"/>
        <end position="265"/>
    </location>
</feature>
<sequence length="365" mass="41449">MNNAIFYKPKHLWRAIVCMLIAITLFCLSVTKSIEPFRTYLDNLTNRIFIINYGTNQIVNHISPNFKDVGALTTANEQLQRQVAELKSQLSRLQALQVENEQLKSLFGINNPEVARTLAVNIINTEQGVKNNIIFIDRGAEDGIFYGQNIFDSLGLIGQIISVSDRQSRVLMITDINSYVPVYNLNNQEQYLLKGTNSNELLVEYVRGNSEIKVGDLLYTSGLANRFISNYPVAKIIKVTKDNNGNVIRAYATPLAQLNSLRYMVAAWPYCQVLPDNVSANLVYQRRYLSQVLERVNKNRKAKSFLDYQYKGIDPKTLTFARYLENIKHVTMVTSLSYSGDVNLGHQNCYVINPERKLENNGGTN</sequence>
<name>A0A3A1Y790_9GAMM</name>
<keyword evidence="6" id="KW-1133">Transmembrane helix</keyword>
<dbReference type="AlphaFoldDB" id="A0A3A1Y790"/>
<evidence type="ECO:0000313" key="9">
    <source>
        <dbReference type="Proteomes" id="UP000265964"/>
    </source>
</evidence>
<organism evidence="8 9">
    <name type="scientific">Psittacicella gerlachiana</name>
    <dbReference type="NCBI Taxonomy" id="2028574"/>
    <lineage>
        <taxon>Bacteria</taxon>
        <taxon>Pseudomonadati</taxon>
        <taxon>Pseudomonadota</taxon>
        <taxon>Gammaproteobacteria</taxon>
        <taxon>Pasteurellales</taxon>
        <taxon>Psittacicellaceae</taxon>
        <taxon>Psittacicella</taxon>
    </lineage>
</organism>
<dbReference type="NCBIfam" id="TIGR00219">
    <property type="entry name" value="mreC"/>
    <property type="match status" value="1"/>
</dbReference>
<protein>
    <recommendedName>
        <fullName evidence="2">Cell shape-determining protein MreC</fullName>
    </recommendedName>
    <alternativeName>
        <fullName evidence="4">Cell shape protein MreC</fullName>
    </alternativeName>
</protein>
<feature type="transmembrane region" description="Helical" evidence="6">
    <location>
        <begin position="12"/>
        <end position="31"/>
    </location>
</feature>
<keyword evidence="6" id="KW-0472">Membrane</keyword>
<evidence type="ECO:0000256" key="6">
    <source>
        <dbReference type="SAM" id="Phobius"/>
    </source>
</evidence>
<dbReference type="Gene3D" id="2.40.10.350">
    <property type="entry name" value="Rod shape-determining protein MreC, domain 2"/>
    <property type="match status" value="1"/>
</dbReference>
<evidence type="ECO:0000256" key="4">
    <source>
        <dbReference type="ARBA" id="ARBA00032089"/>
    </source>
</evidence>
<dbReference type="GO" id="GO:0005886">
    <property type="term" value="C:plasma membrane"/>
    <property type="evidence" value="ECO:0007669"/>
    <property type="project" value="TreeGrafter"/>
</dbReference>
<evidence type="ECO:0000256" key="5">
    <source>
        <dbReference type="SAM" id="Coils"/>
    </source>
</evidence>
<dbReference type="InterPro" id="IPR055342">
    <property type="entry name" value="MreC_beta-barrel_core"/>
</dbReference>
<dbReference type="OrthoDB" id="9808025at2"/>
<keyword evidence="6" id="KW-0812">Transmembrane</keyword>
<accession>A0A3A1Y790</accession>
<proteinExistence type="inferred from homology"/>
<dbReference type="InterPro" id="IPR042175">
    <property type="entry name" value="Cell/Rod_MreC_2"/>
</dbReference>
<dbReference type="PANTHER" id="PTHR34138">
    <property type="entry name" value="CELL SHAPE-DETERMINING PROTEIN MREC"/>
    <property type="match status" value="1"/>
</dbReference>
<evidence type="ECO:0000256" key="2">
    <source>
        <dbReference type="ARBA" id="ARBA00013855"/>
    </source>
</evidence>
<comment type="similarity">
    <text evidence="1">Belongs to the MreC family.</text>
</comment>
<dbReference type="Proteomes" id="UP000265964">
    <property type="component" value="Unassembled WGS sequence"/>
</dbReference>
<keyword evidence="9" id="KW-1185">Reference proteome</keyword>
<dbReference type="PANTHER" id="PTHR34138:SF1">
    <property type="entry name" value="CELL SHAPE-DETERMINING PROTEIN MREC"/>
    <property type="match status" value="1"/>
</dbReference>
<keyword evidence="3" id="KW-0133">Cell shape</keyword>
<dbReference type="EMBL" id="NRJF01000202">
    <property type="protein sequence ID" value="RIY33176.1"/>
    <property type="molecule type" value="Genomic_DNA"/>
</dbReference>
<dbReference type="Pfam" id="PF04085">
    <property type="entry name" value="MreC"/>
    <property type="match status" value="1"/>
</dbReference>
<reference evidence="8 9" key="1">
    <citation type="submission" date="2017-08" db="EMBL/GenBank/DDBJ databases">
        <title>Reclassification of Bisgaard taxon 37 and 44.</title>
        <authorList>
            <person name="Christensen H."/>
        </authorList>
    </citation>
    <scope>NUCLEOTIDE SEQUENCE [LARGE SCALE GENOMIC DNA]</scope>
    <source>
        <strain evidence="8 9">EEAB3T1</strain>
    </source>
</reference>
<evidence type="ECO:0000256" key="1">
    <source>
        <dbReference type="ARBA" id="ARBA00009369"/>
    </source>
</evidence>
<keyword evidence="5" id="KW-0175">Coiled coil</keyword>
<dbReference type="Gene3D" id="2.40.10.340">
    <property type="entry name" value="Rod shape-determining protein MreC, domain 1"/>
    <property type="match status" value="1"/>
</dbReference>
<dbReference type="InterPro" id="IPR042177">
    <property type="entry name" value="Cell/Rod_1"/>
</dbReference>
<dbReference type="InterPro" id="IPR007221">
    <property type="entry name" value="MreC"/>
</dbReference>
<dbReference type="GO" id="GO:0008360">
    <property type="term" value="P:regulation of cell shape"/>
    <property type="evidence" value="ECO:0007669"/>
    <property type="project" value="UniProtKB-KW"/>
</dbReference>
<evidence type="ECO:0000256" key="3">
    <source>
        <dbReference type="ARBA" id="ARBA00022960"/>
    </source>
</evidence>
<evidence type="ECO:0000313" key="8">
    <source>
        <dbReference type="EMBL" id="RIY33176.1"/>
    </source>
</evidence>
<evidence type="ECO:0000259" key="7">
    <source>
        <dbReference type="Pfam" id="PF04085"/>
    </source>
</evidence>
<feature type="coiled-coil region" evidence="5">
    <location>
        <begin position="69"/>
        <end position="106"/>
    </location>
</feature>
<comment type="caution">
    <text evidence="8">The sequence shown here is derived from an EMBL/GenBank/DDBJ whole genome shotgun (WGS) entry which is preliminary data.</text>
</comment>
<dbReference type="RefSeq" id="WP_119535142.1">
    <property type="nucleotide sequence ID" value="NZ_NRJF01000202.1"/>
</dbReference>
<gene>
    <name evidence="8" type="primary">mreC</name>
    <name evidence="8" type="ORF">CKF59_06520</name>
</gene>